<protein>
    <submittedName>
        <fullName evidence="1">DUF5994 family protein</fullName>
    </submittedName>
</protein>
<evidence type="ECO:0000313" key="2">
    <source>
        <dbReference type="Proteomes" id="UP001213504"/>
    </source>
</evidence>
<accession>A0AAX3TB52</accession>
<dbReference type="RefSeq" id="WP_242696991.1">
    <property type="nucleotide sequence ID" value="NZ_CP095552.1"/>
</dbReference>
<evidence type="ECO:0000313" key="1">
    <source>
        <dbReference type="EMBL" id="WFP26157.1"/>
    </source>
</evidence>
<dbReference type="Pfam" id="PF19457">
    <property type="entry name" value="DUF5994"/>
    <property type="match status" value="1"/>
</dbReference>
<dbReference type="InterPro" id="IPR046036">
    <property type="entry name" value="DUF5994"/>
</dbReference>
<dbReference type="Proteomes" id="UP001213504">
    <property type="component" value="Chromosome"/>
</dbReference>
<reference evidence="1" key="1">
    <citation type="submission" date="2023-04" db="EMBL/GenBank/DDBJ databases">
        <title>Complete genome sequence of a phthalic acid esters degrading bacterial strain.</title>
        <authorList>
            <person name="Weng L."/>
            <person name="Jia Y."/>
            <person name="Ren L."/>
        </authorList>
    </citation>
    <scope>NUCLEOTIDE SEQUENCE</scope>
    <source>
        <strain evidence="1">RL-LY01</strain>
    </source>
</reference>
<sequence>MKPLLGPVRVRFGVDPAAAVAGAWYPYTLQLADELPGMLTTVRAMVGDVSGIDVNWSSFRRLPGLDSPDSPETPPLMTLTTPARSVTLLVIPPRTVSSLAAILLRQASGTVVADGRCHSLEFRRAERILVRAGLAATSCRIDAQTSSATHEVASRIVPGPAV</sequence>
<dbReference type="EMBL" id="CP121270">
    <property type="protein sequence ID" value="WFP26157.1"/>
    <property type="molecule type" value="Genomic_DNA"/>
</dbReference>
<proteinExistence type="predicted"/>
<organism evidence="1 2">
    <name type="scientific">Gordonia hongkongensis</name>
    <dbReference type="NCBI Taxonomy" id="1701090"/>
    <lineage>
        <taxon>Bacteria</taxon>
        <taxon>Bacillati</taxon>
        <taxon>Actinomycetota</taxon>
        <taxon>Actinomycetes</taxon>
        <taxon>Mycobacteriales</taxon>
        <taxon>Gordoniaceae</taxon>
        <taxon>Gordonia</taxon>
    </lineage>
</organism>
<dbReference type="AlphaFoldDB" id="A0AAX3TB52"/>
<gene>
    <name evidence="1" type="ORF">P9A14_06550</name>
</gene>
<name>A0AAX3TB52_9ACTN</name>